<feature type="domain" description="Xylose isomerase-like TIM barrel" evidence="4">
    <location>
        <begin position="21"/>
        <end position="251"/>
    </location>
</feature>
<dbReference type="AlphaFoldDB" id="A0A238KAL2"/>
<dbReference type="InterPro" id="IPR050417">
    <property type="entry name" value="Sugar_Epim/Isomerase"/>
</dbReference>
<dbReference type="OrthoDB" id="9786584at2"/>
<dbReference type="PANTHER" id="PTHR43489:SF6">
    <property type="entry name" value="HYDROXYPYRUVATE ISOMERASE-RELATED"/>
    <property type="match status" value="1"/>
</dbReference>
<dbReference type="Gene3D" id="3.20.20.150">
    <property type="entry name" value="Divalent-metal-dependent TIM barrel enzymes"/>
    <property type="match status" value="1"/>
</dbReference>
<dbReference type="PANTHER" id="PTHR43489">
    <property type="entry name" value="ISOMERASE"/>
    <property type="match status" value="1"/>
</dbReference>
<evidence type="ECO:0000256" key="3">
    <source>
        <dbReference type="PIRSR" id="PIRSR006241-50"/>
    </source>
</evidence>
<dbReference type="InterPro" id="IPR053398">
    <property type="entry name" value="HPT_OtnI_isomerases"/>
</dbReference>
<dbReference type="Pfam" id="PF01261">
    <property type="entry name" value="AP_endonuc_2"/>
    <property type="match status" value="1"/>
</dbReference>
<dbReference type="NCBIfam" id="NF043033">
    <property type="entry name" value="OxoTetrIsom"/>
    <property type="match status" value="1"/>
</dbReference>
<dbReference type="InterPro" id="IPR036237">
    <property type="entry name" value="Xyl_isomerase-like_sf"/>
</dbReference>
<feature type="active site" description="Proton donor/acceptor" evidence="3">
    <location>
        <position position="238"/>
    </location>
</feature>
<evidence type="ECO:0000256" key="2">
    <source>
        <dbReference type="PIRNR" id="PIRNR006241"/>
    </source>
</evidence>
<dbReference type="GO" id="GO:0008903">
    <property type="term" value="F:hydroxypyruvate isomerase activity"/>
    <property type="evidence" value="ECO:0007669"/>
    <property type="project" value="UniProtKB-EC"/>
</dbReference>
<keyword evidence="1 2" id="KW-0413">Isomerase</keyword>
<dbReference type="RefSeq" id="WP_093996426.1">
    <property type="nucleotide sequence ID" value="NZ_FXYD01000003.1"/>
</dbReference>
<keyword evidence="6" id="KW-1185">Reference proteome</keyword>
<gene>
    <name evidence="5" type="primary">hyi_1</name>
    <name evidence="5" type="ORF">OCA8868_02014</name>
</gene>
<feature type="active site" description="Proton donor/acceptor" evidence="3">
    <location>
        <position position="141"/>
    </location>
</feature>
<evidence type="ECO:0000256" key="1">
    <source>
        <dbReference type="ARBA" id="ARBA00023235"/>
    </source>
</evidence>
<dbReference type="Proteomes" id="UP000203464">
    <property type="component" value="Unassembled WGS sequence"/>
</dbReference>
<dbReference type="SUPFAM" id="SSF51658">
    <property type="entry name" value="Xylose isomerase-like"/>
    <property type="match status" value="1"/>
</dbReference>
<organism evidence="5 6">
    <name type="scientific">Octadecabacter ascidiaceicola</name>
    <dbReference type="NCBI Taxonomy" id="1655543"/>
    <lineage>
        <taxon>Bacteria</taxon>
        <taxon>Pseudomonadati</taxon>
        <taxon>Pseudomonadota</taxon>
        <taxon>Alphaproteobacteria</taxon>
        <taxon>Rhodobacterales</taxon>
        <taxon>Roseobacteraceae</taxon>
        <taxon>Octadecabacter</taxon>
    </lineage>
</organism>
<keyword evidence="5" id="KW-0670">Pyruvate</keyword>
<reference evidence="6" key="1">
    <citation type="submission" date="2017-05" db="EMBL/GenBank/DDBJ databases">
        <authorList>
            <person name="Rodrigo-Torres L."/>
            <person name="Arahal R. D."/>
            <person name="Lucena T."/>
        </authorList>
    </citation>
    <scope>NUCLEOTIDE SEQUENCE [LARGE SCALE GENOMIC DNA]</scope>
    <source>
        <strain evidence="6">CECT 8868</strain>
    </source>
</reference>
<accession>A0A238KAL2</accession>
<evidence type="ECO:0000313" key="5">
    <source>
        <dbReference type="EMBL" id="SMX39557.1"/>
    </source>
</evidence>
<protein>
    <submittedName>
        <fullName evidence="5">Hydroxypyruvate isomerase</fullName>
        <ecNumber evidence="5">5.3.1.22</ecNumber>
    </submittedName>
</protein>
<dbReference type="InterPro" id="IPR026040">
    <property type="entry name" value="HyI-like"/>
</dbReference>
<dbReference type="FunFam" id="3.20.20.150:FF:000007">
    <property type="entry name" value="Hydroxypyruvate isomerase"/>
    <property type="match status" value="1"/>
</dbReference>
<dbReference type="EC" id="5.3.1.22" evidence="5"/>
<dbReference type="InterPro" id="IPR013022">
    <property type="entry name" value="Xyl_isomerase-like_TIM-brl"/>
</dbReference>
<comment type="similarity">
    <text evidence="2">Belongs to the hyi family.</text>
</comment>
<dbReference type="EMBL" id="FXYD01000003">
    <property type="protein sequence ID" value="SMX39557.1"/>
    <property type="molecule type" value="Genomic_DNA"/>
</dbReference>
<dbReference type="GO" id="GO:0046487">
    <property type="term" value="P:glyoxylate metabolic process"/>
    <property type="evidence" value="ECO:0007669"/>
    <property type="project" value="TreeGrafter"/>
</dbReference>
<evidence type="ECO:0000259" key="4">
    <source>
        <dbReference type="Pfam" id="PF01261"/>
    </source>
</evidence>
<proteinExistence type="inferred from homology"/>
<dbReference type="PIRSF" id="PIRSF006241">
    <property type="entry name" value="HyI"/>
    <property type="match status" value="1"/>
</dbReference>
<sequence>MLNFAANLSFLFPTQAFPDRFAAASGVGFKACEYLFPYDYEPDEIQGLLEKSGLKQALFNLPPGDWNAGERGLAAIPTRVQDFAASVETALRYAEATGCQNLHIMAGNADPQSTAMQDTFLSNLSHAAVRLHDAGITALIEPINPTDMPGYFLTEVDQALGIIDAVAAPNLKLQYDCYHRAMVGKDVIAGLELAGDRIGHIQIAGAPGRNEPGTGTLDYAPIFMRLQAMGYDGWIGCEYRPAGKTVDGLNWQAGWV</sequence>
<name>A0A238KAL2_9RHOB</name>
<evidence type="ECO:0000313" key="6">
    <source>
        <dbReference type="Proteomes" id="UP000203464"/>
    </source>
</evidence>